<dbReference type="PANTHER" id="PTHR43390:SF1">
    <property type="entry name" value="CHLOROPLAST PROCESSING PEPTIDASE"/>
    <property type="match status" value="1"/>
</dbReference>
<dbReference type="CDD" id="cd06530">
    <property type="entry name" value="S26_SPase_I"/>
    <property type="match status" value="1"/>
</dbReference>
<evidence type="ECO:0000259" key="4">
    <source>
        <dbReference type="Pfam" id="PF10502"/>
    </source>
</evidence>
<keyword evidence="3" id="KW-0645">Protease</keyword>
<accession>A0ABZ2T6R0</accession>
<evidence type="ECO:0000256" key="1">
    <source>
        <dbReference type="ARBA" id="ARBA00004401"/>
    </source>
</evidence>
<comment type="subcellular location">
    <subcellularLocation>
        <location evidence="1">Cell membrane</location>
        <topology evidence="1">Single-pass type II membrane protein</topology>
    </subcellularLocation>
    <subcellularLocation>
        <location evidence="3">Membrane</location>
        <topology evidence="3">Single-pass type II membrane protein</topology>
    </subcellularLocation>
</comment>
<keyword evidence="6" id="KW-1185">Reference proteome</keyword>
<feature type="domain" description="Peptidase S26" evidence="4">
    <location>
        <begin position="29"/>
        <end position="194"/>
    </location>
</feature>
<evidence type="ECO:0000313" key="5">
    <source>
        <dbReference type="EMBL" id="WYJ87066.1"/>
    </source>
</evidence>
<dbReference type="NCBIfam" id="TIGR02227">
    <property type="entry name" value="sigpep_I_bact"/>
    <property type="match status" value="1"/>
</dbReference>
<protein>
    <recommendedName>
        <fullName evidence="3">Signal peptidase I</fullName>
        <ecNumber evidence="3">3.4.21.89</ecNumber>
    </recommendedName>
</protein>
<evidence type="ECO:0000256" key="2">
    <source>
        <dbReference type="ARBA" id="ARBA00009370"/>
    </source>
</evidence>
<proteinExistence type="inferred from homology"/>
<comment type="catalytic activity">
    <reaction evidence="3">
        <text>Cleavage of hydrophobic, N-terminal signal or leader sequences from secreted and periplasmic proteins.</text>
        <dbReference type="EC" id="3.4.21.89"/>
    </reaction>
</comment>
<dbReference type="Gene3D" id="2.10.109.10">
    <property type="entry name" value="Umud Fragment, subunit A"/>
    <property type="match status" value="1"/>
</dbReference>
<dbReference type="Pfam" id="PF10502">
    <property type="entry name" value="Peptidase_S26"/>
    <property type="match status" value="1"/>
</dbReference>
<keyword evidence="3" id="KW-0378">Hydrolase</keyword>
<organism evidence="5 6">
    <name type="scientific">Candidatus Enterococcus lemimoniae</name>
    <dbReference type="NCBI Taxonomy" id="1834167"/>
    <lineage>
        <taxon>Bacteria</taxon>
        <taxon>Bacillati</taxon>
        <taxon>Bacillota</taxon>
        <taxon>Bacilli</taxon>
        <taxon>Lactobacillales</taxon>
        <taxon>Enterococcaceae</taxon>
        <taxon>Enterococcus</taxon>
    </lineage>
</organism>
<dbReference type="PANTHER" id="PTHR43390">
    <property type="entry name" value="SIGNAL PEPTIDASE I"/>
    <property type="match status" value="1"/>
</dbReference>
<dbReference type="PRINTS" id="PR00727">
    <property type="entry name" value="LEADERPTASE"/>
</dbReference>
<evidence type="ECO:0000256" key="3">
    <source>
        <dbReference type="RuleBase" id="RU362042"/>
    </source>
</evidence>
<dbReference type="Proteomes" id="UP000195080">
    <property type="component" value="Chromosome"/>
</dbReference>
<dbReference type="EC" id="3.4.21.89" evidence="3"/>
<evidence type="ECO:0000313" key="6">
    <source>
        <dbReference type="Proteomes" id="UP000195080"/>
    </source>
</evidence>
<dbReference type="RefSeq" id="WP_086277797.1">
    <property type="nucleotide sequence ID" value="NZ_CP147248.1"/>
</dbReference>
<dbReference type="EMBL" id="CP147248">
    <property type="protein sequence ID" value="WYJ87066.1"/>
    <property type="molecule type" value="Genomic_DNA"/>
</dbReference>
<dbReference type="SUPFAM" id="SSF51306">
    <property type="entry name" value="LexA/Signal peptidase"/>
    <property type="match status" value="1"/>
</dbReference>
<sequence length="202" mass="24046">MSRKKLSYNKKKRRRKKRKIRSIQEVSKELGITFLIVLLLLFLLSRVFFTLPKNEGYGMRDELNDGDRVYVDRLGKRKRFSLIYFKQPDGNGTSIRRIIGLPEEKVSYRNDELYINDRLVVERFIQRRLVQAKIENEVITVDFDSKDILETNNGIIPQGKYLVLGDNRHYATDSRYYGLVDEQAVIGTVKLRWWPFYQIRAY</sequence>
<dbReference type="InterPro" id="IPR019533">
    <property type="entry name" value="Peptidase_S26"/>
</dbReference>
<dbReference type="InterPro" id="IPR036286">
    <property type="entry name" value="LexA/Signal_pep-like_sf"/>
</dbReference>
<dbReference type="InterPro" id="IPR000223">
    <property type="entry name" value="Pept_S26A_signal_pept_1"/>
</dbReference>
<reference evidence="5 6" key="2">
    <citation type="submission" date="2024-03" db="EMBL/GenBank/DDBJ databases">
        <title>The Genome Sequence of Enterococcus sp. DIV0727d.</title>
        <authorList>
            <consortium name="The Broad Institute Genomics Platform"/>
            <consortium name="The Broad Institute Microbial Omics Core"/>
            <consortium name="The Broad Institute Genomic Center for Infectious Diseases"/>
            <person name="Earl A."/>
            <person name="Manson A."/>
            <person name="Gilmore M."/>
            <person name="Schwartman J."/>
            <person name="Shea T."/>
            <person name="Abouelleil A."/>
            <person name="Cao P."/>
            <person name="Chapman S."/>
            <person name="Cusick C."/>
            <person name="Young S."/>
            <person name="Neafsey D."/>
            <person name="Nusbaum C."/>
            <person name="Birren B."/>
        </authorList>
    </citation>
    <scope>NUCLEOTIDE SEQUENCE [LARGE SCALE GENOMIC DNA]</scope>
    <source>
        <strain evidence="5 6">12C11_DIV0727</strain>
    </source>
</reference>
<comment type="similarity">
    <text evidence="2 3">Belongs to the peptidase S26 family.</text>
</comment>
<reference evidence="6" key="1">
    <citation type="submission" date="2017-05" db="EMBL/GenBank/DDBJ databases">
        <title>The Genome Sequence of EEnterococcus faecalis 9F2_4866.</title>
        <authorList>
            <consortium name="The Broad Institute Genomics Platform"/>
            <consortium name="The Broad Institute Genomic Center for Infectious Diseases"/>
            <person name="Earl A."/>
            <person name="Manson A."/>
            <person name="Schwartman J."/>
            <person name="Gilmore M."/>
            <person name="Abouelleil A."/>
            <person name="Cao P."/>
            <person name="Chapman S."/>
            <person name="Cusick C."/>
            <person name="Shea T."/>
            <person name="Young S."/>
            <person name="Neafsey D."/>
            <person name="Nusbaum C."/>
            <person name="Birren B."/>
        </authorList>
    </citation>
    <scope>NUCLEOTIDE SEQUENCE [LARGE SCALE GENOMIC DNA]</scope>
    <source>
        <strain evidence="6">12C11_DIV0727</strain>
    </source>
</reference>
<name>A0ABZ2T6R0_9ENTE</name>
<gene>
    <name evidence="5" type="ORF">A5866_002150</name>
</gene>